<dbReference type="PANTHER" id="PTHR43537:SF24">
    <property type="entry name" value="GLUCONATE OPERON TRANSCRIPTIONAL REPRESSOR"/>
    <property type="match status" value="1"/>
</dbReference>
<keyword evidence="6" id="KW-1185">Reference proteome</keyword>
<dbReference type="Pfam" id="PF07729">
    <property type="entry name" value="FCD"/>
    <property type="match status" value="1"/>
</dbReference>
<sequence>MAPKPTMSMSKVDALPLRERVVAEIRETILTGQVEPGAILPETELANQLGVSRGPVRDALATLEREGLVTSKPNRRARVVVLGLRDVEEIYSLRGSMETLAAQRAATNATDADLQKMRKVLAKMDAALEGQDLVELSRLDAAFHDHIYEASRHDRLYQAWADLRSQVTLFLISRNTNAVTSRDIVIGEHEALLEALTARDADLLVRLTEEHLRGAYERLRDALIMSSRANA</sequence>
<dbReference type="GO" id="GO:0003677">
    <property type="term" value="F:DNA binding"/>
    <property type="evidence" value="ECO:0007669"/>
    <property type="project" value="UniProtKB-KW"/>
</dbReference>
<dbReference type="InterPro" id="IPR036388">
    <property type="entry name" value="WH-like_DNA-bd_sf"/>
</dbReference>
<dbReference type="InterPro" id="IPR011711">
    <property type="entry name" value="GntR_C"/>
</dbReference>
<accession>A0A2N3Y0I7</accession>
<dbReference type="Proteomes" id="UP000233786">
    <property type="component" value="Unassembled WGS sequence"/>
</dbReference>
<dbReference type="InterPro" id="IPR008920">
    <property type="entry name" value="TF_FadR/GntR_C"/>
</dbReference>
<dbReference type="PRINTS" id="PR00035">
    <property type="entry name" value="HTHGNTR"/>
</dbReference>
<reference evidence="5" key="1">
    <citation type="submission" date="2017-12" db="EMBL/GenBank/DDBJ databases">
        <title>Sequencing the genomes of 1000 Actinobacteria strains.</title>
        <authorList>
            <person name="Klenk H.-P."/>
        </authorList>
    </citation>
    <scope>NUCLEOTIDE SEQUENCE [LARGE SCALE GENOMIC DNA]</scope>
    <source>
        <strain evidence="5">DSM 44228</strain>
    </source>
</reference>
<comment type="caution">
    <text evidence="5">The sequence shown here is derived from an EMBL/GenBank/DDBJ whole genome shotgun (WGS) entry which is preliminary data.</text>
</comment>
<dbReference type="OrthoDB" id="5243844at2"/>
<feature type="domain" description="HTH gntR-type" evidence="4">
    <location>
        <begin position="15"/>
        <end position="82"/>
    </location>
</feature>
<gene>
    <name evidence="5" type="ORF">A8926_4241</name>
</gene>
<dbReference type="SUPFAM" id="SSF46785">
    <property type="entry name" value="Winged helix' DNA-binding domain"/>
    <property type="match status" value="1"/>
</dbReference>
<dbReference type="STRING" id="994479.GCA_000194155_07186"/>
<dbReference type="InterPro" id="IPR036390">
    <property type="entry name" value="WH_DNA-bd_sf"/>
</dbReference>
<dbReference type="SUPFAM" id="SSF48008">
    <property type="entry name" value="GntR ligand-binding domain-like"/>
    <property type="match status" value="1"/>
</dbReference>
<evidence type="ECO:0000256" key="1">
    <source>
        <dbReference type="ARBA" id="ARBA00023015"/>
    </source>
</evidence>
<dbReference type="PANTHER" id="PTHR43537">
    <property type="entry name" value="TRANSCRIPTIONAL REGULATOR, GNTR FAMILY"/>
    <property type="match status" value="1"/>
</dbReference>
<dbReference type="SMART" id="SM00895">
    <property type="entry name" value="FCD"/>
    <property type="match status" value="1"/>
</dbReference>
<evidence type="ECO:0000256" key="2">
    <source>
        <dbReference type="ARBA" id="ARBA00023125"/>
    </source>
</evidence>
<evidence type="ECO:0000313" key="5">
    <source>
        <dbReference type="EMBL" id="PKW16413.1"/>
    </source>
</evidence>
<proteinExistence type="predicted"/>
<dbReference type="EMBL" id="PJNB01000001">
    <property type="protein sequence ID" value="PKW16413.1"/>
    <property type="molecule type" value="Genomic_DNA"/>
</dbReference>
<keyword evidence="1" id="KW-0805">Transcription regulation</keyword>
<protein>
    <submittedName>
        <fullName evidence="5">GntR family transcriptional regulator</fullName>
    </submittedName>
</protein>
<name>A0A2N3Y0I7_SACSN</name>
<keyword evidence="3" id="KW-0804">Transcription</keyword>
<organism evidence="5 6">
    <name type="scientific">Saccharopolyspora spinosa</name>
    <dbReference type="NCBI Taxonomy" id="60894"/>
    <lineage>
        <taxon>Bacteria</taxon>
        <taxon>Bacillati</taxon>
        <taxon>Actinomycetota</taxon>
        <taxon>Actinomycetes</taxon>
        <taxon>Pseudonocardiales</taxon>
        <taxon>Pseudonocardiaceae</taxon>
        <taxon>Saccharopolyspora</taxon>
    </lineage>
</organism>
<dbReference type="Pfam" id="PF00392">
    <property type="entry name" value="GntR"/>
    <property type="match status" value="1"/>
</dbReference>
<dbReference type="CDD" id="cd07377">
    <property type="entry name" value="WHTH_GntR"/>
    <property type="match status" value="1"/>
</dbReference>
<dbReference type="Gene3D" id="1.10.10.10">
    <property type="entry name" value="Winged helix-like DNA-binding domain superfamily/Winged helix DNA-binding domain"/>
    <property type="match status" value="1"/>
</dbReference>
<dbReference type="PROSITE" id="PS50949">
    <property type="entry name" value="HTH_GNTR"/>
    <property type="match status" value="1"/>
</dbReference>
<evidence type="ECO:0000256" key="3">
    <source>
        <dbReference type="ARBA" id="ARBA00023163"/>
    </source>
</evidence>
<dbReference type="GO" id="GO:0003700">
    <property type="term" value="F:DNA-binding transcription factor activity"/>
    <property type="evidence" value="ECO:0007669"/>
    <property type="project" value="InterPro"/>
</dbReference>
<dbReference type="Gene3D" id="1.20.120.530">
    <property type="entry name" value="GntR ligand-binding domain-like"/>
    <property type="match status" value="1"/>
</dbReference>
<dbReference type="SMART" id="SM00345">
    <property type="entry name" value="HTH_GNTR"/>
    <property type="match status" value="1"/>
</dbReference>
<dbReference type="AlphaFoldDB" id="A0A2N3Y0I7"/>
<keyword evidence="2" id="KW-0238">DNA-binding</keyword>
<dbReference type="InterPro" id="IPR000524">
    <property type="entry name" value="Tscrpt_reg_HTH_GntR"/>
</dbReference>
<evidence type="ECO:0000259" key="4">
    <source>
        <dbReference type="PROSITE" id="PS50949"/>
    </source>
</evidence>
<evidence type="ECO:0000313" key="6">
    <source>
        <dbReference type="Proteomes" id="UP000233786"/>
    </source>
</evidence>